<comment type="caution">
    <text evidence="1">The sequence shown here is derived from an EMBL/GenBank/DDBJ whole genome shotgun (WGS) entry which is preliminary data.</text>
</comment>
<sequence>METSFNKAKCKILNLGQDHPWYQYCPGDEEIDSSAEKGLEILVTQLVDEGRAVDLVYVDFSKASDTVSHNMPLEKLAAHGLDRALRAG</sequence>
<protein>
    <recommendedName>
        <fullName evidence="3">Reverse transcriptase domain-containing protein</fullName>
    </recommendedName>
</protein>
<organism evidence="1 2">
    <name type="scientific">Willisornis vidua</name>
    <name type="common">Xingu scale-backed antbird</name>
    <dbReference type="NCBI Taxonomy" id="1566151"/>
    <lineage>
        <taxon>Eukaryota</taxon>
        <taxon>Metazoa</taxon>
        <taxon>Chordata</taxon>
        <taxon>Craniata</taxon>
        <taxon>Vertebrata</taxon>
        <taxon>Euteleostomi</taxon>
        <taxon>Archelosauria</taxon>
        <taxon>Archosauria</taxon>
        <taxon>Dinosauria</taxon>
        <taxon>Saurischia</taxon>
        <taxon>Theropoda</taxon>
        <taxon>Coelurosauria</taxon>
        <taxon>Aves</taxon>
        <taxon>Neognathae</taxon>
        <taxon>Neoaves</taxon>
        <taxon>Telluraves</taxon>
        <taxon>Australaves</taxon>
        <taxon>Passeriformes</taxon>
        <taxon>Thamnophilidae</taxon>
        <taxon>Willisornis</taxon>
    </lineage>
</organism>
<reference evidence="1" key="1">
    <citation type="submission" date="2019-10" db="EMBL/GenBank/DDBJ databases">
        <authorList>
            <person name="Soares A.E.R."/>
            <person name="Aleixo A."/>
            <person name="Schneider P."/>
            <person name="Miyaki C.Y."/>
            <person name="Schneider M.P."/>
            <person name="Mello C."/>
            <person name="Vasconcelos A.T.R."/>
        </authorList>
    </citation>
    <scope>NUCLEOTIDE SEQUENCE</scope>
    <source>
        <tissue evidence="1">Muscle</tissue>
    </source>
</reference>
<dbReference type="EMBL" id="WHWB01034514">
    <property type="protein sequence ID" value="KAJ7408834.1"/>
    <property type="molecule type" value="Genomic_DNA"/>
</dbReference>
<evidence type="ECO:0000313" key="2">
    <source>
        <dbReference type="Proteomes" id="UP001145742"/>
    </source>
</evidence>
<dbReference type="Proteomes" id="UP001145742">
    <property type="component" value="Unassembled WGS sequence"/>
</dbReference>
<proteinExistence type="predicted"/>
<keyword evidence="2" id="KW-1185">Reference proteome</keyword>
<evidence type="ECO:0008006" key="3">
    <source>
        <dbReference type="Google" id="ProtNLM"/>
    </source>
</evidence>
<accession>A0ABQ9CTB5</accession>
<name>A0ABQ9CTB5_9PASS</name>
<evidence type="ECO:0000313" key="1">
    <source>
        <dbReference type="EMBL" id="KAJ7408834.1"/>
    </source>
</evidence>
<gene>
    <name evidence="1" type="ORF">WISP_118081</name>
</gene>